<dbReference type="InterPro" id="IPR009003">
    <property type="entry name" value="Peptidase_S1_PA"/>
</dbReference>
<dbReference type="SUPFAM" id="SSF56487">
    <property type="entry name" value="SRCR-like"/>
    <property type="match status" value="1"/>
</dbReference>
<dbReference type="Pfam" id="PF00089">
    <property type="entry name" value="Trypsin"/>
    <property type="match status" value="1"/>
</dbReference>
<dbReference type="PRINTS" id="PR00722">
    <property type="entry name" value="CHYMOTRYPSIN"/>
</dbReference>
<evidence type="ECO:0000256" key="2">
    <source>
        <dbReference type="ARBA" id="ARBA00022801"/>
    </source>
</evidence>
<dbReference type="SMART" id="SM00020">
    <property type="entry name" value="Tryp_SPc"/>
    <property type="match status" value="1"/>
</dbReference>
<dbReference type="PANTHER" id="PTHR24252">
    <property type="entry name" value="ACROSIN-RELATED"/>
    <property type="match status" value="1"/>
</dbReference>
<dbReference type="InParanoid" id="A0A672H770"/>
<keyword evidence="1" id="KW-0645">Protease</keyword>
<keyword evidence="7" id="KW-1185">Reference proteome</keyword>
<dbReference type="Proteomes" id="UP000472267">
    <property type="component" value="Chromosome 14"/>
</dbReference>
<dbReference type="GO" id="GO:0006508">
    <property type="term" value="P:proteolysis"/>
    <property type="evidence" value="ECO:0007669"/>
    <property type="project" value="UniProtKB-KW"/>
</dbReference>
<evidence type="ECO:0000313" key="7">
    <source>
        <dbReference type="Proteomes" id="UP000472267"/>
    </source>
</evidence>
<dbReference type="PROSITE" id="PS00134">
    <property type="entry name" value="TRYPSIN_HIS"/>
    <property type="match status" value="1"/>
</dbReference>
<dbReference type="CDD" id="cd00190">
    <property type="entry name" value="Tryp_SPc"/>
    <property type="match status" value="1"/>
</dbReference>
<evidence type="ECO:0000256" key="3">
    <source>
        <dbReference type="ARBA" id="ARBA00022825"/>
    </source>
</evidence>
<dbReference type="InterPro" id="IPR036772">
    <property type="entry name" value="SRCR-like_dom_sf"/>
</dbReference>
<accession>A0A672H770</accession>
<reference evidence="6" key="3">
    <citation type="submission" date="2025-09" db="UniProtKB">
        <authorList>
            <consortium name="Ensembl"/>
        </authorList>
    </citation>
    <scope>IDENTIFICATION</scope>
</reference>
<dbReference type="Ensembl" id="ENSSFAT00005025960.1">
    <property type="protein sequence ID" value="ENSSFAP00005024951.1"/>
    <property type="gene ID" value="ENSSFAG00005012845.1"/>
</dbReference>
<dbReference type="FunFam" id="2.40.10.10:FF:000003">
    <property type="entry name" value="Transmembrane serine protease 3"/>
    <property type="match status" value="1"/>
</dbReference>
<keyword evidence="4" id="KW-1015">Disulfide bond</keyword>
<dbReference type="InterPro" id="IPR001190">
    <property type="entry name" value="SRCR"/>
</dbReference>
<dbReference type="Pfam" id="PF15494">
    <property type="entry name" value="SRCR_2"/>
    <property type="match status" value="1"/>
</dbReference>
<dbReference type="SUPFAM" id="SSF50494">
    <property type="entry name" value="Trypsin-like serine proteases"/>
    <property type="match status" value="1"/>
</dbReference>
<evidence type="ECO:0000256" key="4">
    <source>
        <dbReference type="ARBA" id="ARBA00023157"/>
    </source>
</evidence>
<dbReference type="InterPro" id="IPR018114">
    <property type="entry name" value="TRYPSIN_HIS"/>
</dbReference>
<evidence type="ECO:0000256" key="1">
    <source>
        <dbReference type="ARBA" id="ARBA00022670"/>
    </source>
</evidence>
<dbReference type="PROSITE" id="PS50240">
    <property type="entry name" value="TRYPSIN_DOM"/>
    <property type="match status" value="1"/>
</dbReference>
<keyword evidence="2" id="KW-0378">Hydrolase</keyword>
<dbReference type="InterPro" id="IPR043504">
    <property type="entry name" value="Peptidase_S1_PA_chymotrypsin"/>
</dbReference>
<dbReference type="InterPro" id="IPR001314">
    <property type="entry name" value="Peptidase_S1A"/>
</dbReference>
<dbReference type="GO" id="GO:0016020">
    <property type="term" value="C:membrane"/>
    <property type="evidence" value="ECO:0007669"/>
    <property type="project" value="InterPro"/>
</dbReference>
<dbReference type="GO" id="GO:0004252">
    <property type="term" value="F:serine-type endopeptidase activity"/>
    <property type="evidence" value="ECO:0007669"/>
    <property type="project" value="InterPro"/>
</dbReference>
<dbReference type="Gene3D" id="2.40.10.10">
    <property type="entry name" value="Trypsin-like serine proteases"/>
    <property type="match status" value="2"/>
</dbReference>
<sequence length="317" mass="33909">QWCDGVTHCPSGEDEAHCVRVQGSTSLLQIYSNKLKEWRTVCSYDWSDQHGEQHCLIVCSKTAVLFADCGRGVNSSRAPGGPAASSPASWPWQVSLQLAGSHRCGGAIISPYWIVTAAHCVARAPDPRDWAVYAGIVDSLGTLFNPAHTVSHIITHEDYNSLTRSNDLALMRVSSPLDFTVGPVCLPNVGLNVSVCQDCWITWFGRAVSGGESGLKEAQVSLIDAAVCNGADAYGGQISQGMFCLGVSSALPQADSGGPLVSLRGGLWWLLGNSVWGQRCTGENKPGVYGNVSHALSWIYFQMKVKNGRTLASPAVW</sequence>
<name>A0A672H770_SALFA</name>
<evidence type="ECO:0000313" key="6">
    <source>
        <dbReference type="Ensembl" id="ENSSFAP00005024951.1"/>
    </source>
</evidence>
<dbReference type="OMA" id="ARMCHAD"/>
<protein>
    <submittedName>
        <fullName evidence="6">Transmembrane serine protease 2</fullName>
    </submittedName>
</protein>
<dbReference type="InterPro" id="IPR001254">
    <property type="entry name" value="Trypsin_dom"/>
</dbReference>
<dbReference type="PANTHER" id="PTHR24252:SF30">
    <property type="entry name" value="TRANSMEMBRANE SERINE PROTEASE 2"/>
    <property type="match status" value="1"/>
</dbReference>
<reference evidence="6" key="2">
    <citation type="submission" date="2025-08" db="UniProtKB">
        <authorList>
            <consortium name="Ensembl"/>
        </authorList>
    </citation>
    <scope>IDENTIFICATION</scope>
</reference>
<keyword evidence="3" id="KW-0720">Serine protease</keyword>
<feature type="domain" description="Peptidase S1" evidence="5">
    <location>
        <begin position="78"/>
        <end position="304"/>
    </location>
</feature>
<dbReference type="AlphaFoldDB" id="A0A672H770"/>
<reference evidence="6" key="1">
    <citation type="submission" date="2019-06" db="EMBL/GenBank/DDBJ databases">
        <authorList>
            <consortium name="Wellcome Sanger Institute Data Sharing"/>
        </authorList>
    </citation>
    <scope>NUCLEOTIDE SEQUENCE [LARGE SCALE GENOMIC DNA]</scope>
</reference>
<evidence type="ECO:0000259" key="5">
    <source>
        <dbReference type="PROSITE" id="PS50240"/>
    </source>
</evidence>
<proteinExistence type="predicted"/>
<organism evidence="6 7">
    <name type="scientific">Salarias fasciatus</name>
    <name type="common">Jewelled blenny</name>
    <name type="synonym">Blennius fasciatus</name>
    <dbReference type="NCBI Taxonomy" id="181472"/>
    <lineage>
        <taxon>Eukaryota</taxon>
        <taxon>Metazoa</taxon>
        <taxon>Chordata</taxon>
        <taxon>Craniata</taxon>
        <taxon>Vertebrata</taxon>
        <taxon>Euteleostomi</taxon>
        <taxon>Actinopterygii</taxon>
        <taxon>Neopterygii</taxon>
        <taxon>Teleostei</taxon>
        <taxon>Neoteleostei</taxon>
        <taxon>Acanthomorphata</taxon>
        <taxon>Ovalentaria</taxon>
        <taxon>Blenniimorphae</taxon>
        <taxon>Blenniiformes</taxon>
        <taxon>Blennioidei</taxon>
        <taxon>Blenniidae</taxon>
        <taxon>Salariinae</taxon>
        <taxon>Salarias</taxon>
    </lineage>
</organism>